<dbReference type="RefSeq" id="WP_249289815.1">
    <property type="nucleotide sequence ID" value="NZ_JACRSQ010000015.1"/>
</dbReference>
<evidence type="ECO:0000256" key="1">
    <source>
        <dbReference type="ARBA" id="ARBA00004651"/>
    </source>
</evidence>
<evidence type="ECO:0000313" key="8">
    <source>
        <dbReference type="EMBL" id="MBC8543982.1"/>
    </source>
</evidence>
<dbReference type="Pfam" id="PF13567">
    <property type="entry name" value="DUF4131"/>
    <property type="match status" value="1"/>
</dbReference>
<feature type="transmembrane region" description="Helical" evidence="6">
    <location>
        <begin position="287"/>
        <end position="312"/>
    </location>
</feature>
<feature type="transmembrane region" description="Helical" evidence="6">
    <location>
        <begin position="349"/>
        <end position="368"/>
    </location>
</feature>
<dbReference type="GO" id="GO:0030420">
    <property type="term" value="P:establishment of competence for transformation"/>
    <property type="evidence" value="ECO:0007669"/>
    <property type="project" value="InterPro"/>
</dbReference>
<feature type="transmembrane region" description="Helical" evidence="6">
    <location>
        <begin position="324"/>
        <end position="343"/>
    </location>
</feature>
<dbReference type="Proteomes" id="UP000657006">
    <property type="component" value="Unassembled WGS sequence"/>
</dbReference>
<dbReference type="Gene3D" id="3.60.15.10">
    <property type="entry name" value="Ribonuclease Z/Hydroxyacylglutathione hydrolase-like"/>
    <property type="match status" value="1"/>
</dbReference>
<proteinExistence type="predicted"/>
<organism evidence="8 9">
    <name type="scientific">Bianquea renquensis</name>
    <dbReference type="NCBI Taxonomy" id="2763661"/>
    <lineage>
        <taxon>Bacteria</taxon>
        <taxon>Bacillati</taxon>
        <taxon>Bacillota</taxon>
        <taxon>Clostridia</taxon>
        <taxon>Eubacteriales</taxon>
        <taxon>Bianqueaceae</taxon>
        <taxon>Bianquea</taxon>
    </lineage>
</organism>
<gene>
    <name evidence="8" type="ORF">H8730_10535</name>
</gene>
<name>A0A926DUK1_9FIRM</name>
<dbReference type="GO" id="GO:0005886">
    <property type="term" value="C:plasma membrane"/>
    <property type="evidence" value="ECO:0007669"/>
    <property type="project" value="UniProtKB-SubCell"/>
</dbReference>
<dbReference type="InterPro" id="IPR025405">
    <property type="entry name" value="DUF4131"/>
</dbReference>
<feature type="transmembrane region" description="Helical" evidence="6">
    <location>
        <begin position="243"/>
        <end position="267"/>
    </location>
</feature>
<dbReference type="InterPro" id="IPR004477">
    <property type="entry name" value="ComEC_N"/>
</dbReference>
<dbReference type="InterPro" id="IPR001279">
    <property type="entry name" value="Metallo-B-lactamas"/>
</dbReference>
<feature type="transmembrane region" description="Helical" evidence="6">
    <location>
        <begin position="470"/>
        <end position="488"/>
    </location>
</feature>
<accession>A0A926DUK1</accession>
<dbReference type="AlphaFoldDB" id="A0A926DUK1"/>
<comment type="caution">
    <text evidence="8">The sequence shown here is derived from an EMBL/GenBank/DDBJ whole genome shotgun (WGS) entry which is preliminary data.</text>
</comment>
<dbReference type="NCBIfam" id="TIGR00360">
    <property type="entry name" value="ComEC_N-term"/>
    <property type="match status" value="1"/>
</dbReference>
<keyword evidence="3 6" id="KW-0812">Transmembrane</keyword>
<protein>
    <submittedName>
        <fullName evidence="8">DNA internalization-related competence protein ComEC/Rec2</fullName>
    </submittedName>
</protein>
<evidence type="ECO:0000256" key="4">
    <source>
        <dbReference type="ARBA" id="ARBA00022989"/>
    </source>
</evidence>
<dbReference type="NCBIfam" id="TIGR00361">
    <property type="entry name" value="ComEC_Rec2"/>
    <property type="match status" value="1"/>
</dbReference>
<dbReference type="InterPro" id="IPR035681">
    <property type="entry name" value="ComA-like_MBL"/>
</dbReference>
<dbReference type="EMBL" id="JACRSQ010000015">
    <property type="protein sequence ID" value="MBC8543982.1"/>
    <property type="molecule type" value="Genomic_DNA"/>
</dbReference>
<comment type="subcellular location">
    <subcellularLocation>
        <location evidence="1">Cell membrane</location>
        <topology evidence="1">Multi-pass membrane protein</topology>
    </subcellularLocation>
</comment>
<dbReference type="CDD" id="cd07731">
    <property type="entry name" value="ComA-like_MBL-fold"/>
    <property type="match status" value="1"/>
</dbReference>
<evidence type="ECO:0000259" key="7">
    <source>
        <dbReference type="SMART" id="SM00849"/>
    </source>
</evidence>
<dbReference type="SUPFAM" id="SSF56281">
    <property type="entry name" value="Metallo-hydrolase/oxidoreductase"/>
    <property type="match status" value="1"/>
</dbReference>
<dbReference type="InterPro" id="IPR052159">
    <property type="entry name" value="Competence_DNA_uptake"/>
</dbReference>
<dbReference type="SMART" id="SM00849">
    <property type="entry name" value="Lactamase_B"/>
    <property type="match status" value="1"/>
</dbReference>
<evidence type="ECO:0000256" key="2">
    <source>
        <dbReference type="ARBA" id="ARBA00022475"/>
    </source>
</evidence>
<dbReference type="Pfam" id="PF03772">
    <property type="entry name" value="Competence"/>
    <property type="match status" value="1"/>
</dbReference>
<keyword evidence="5 6" id="KW-0472">Membrane</keyword>
<keyword evidence="9" id="KW-1185">Reference proteome</keyword>
<keyword evidence="4 6" id="KW-1133">Transmembrane helix</keyword>
<dbReference type="PANTHER" id="PTHR30619">
    <property type="entry name" value="DNA INTERNALIZATION/COMPETENCE PROTEIN COMEC/REC2"/>
    <property type="match status" value="1"/>
</dbReference>
<evidence type="ECO:0000256" key="6">
    <source>
        <dbReference type="SAM" id="Phobius"/>
    </source>
</evidence>
<dbReference type="InterPro" id="IPR036866">
    <property type="entry name" value="RibonucZ/Hydroxyglut_hydro"/>
</dbReference>
<feature type="transmembrane region" description="Helical" evidence="6">
    <location>
        <begin position="30"/>
        <end position="51"/>
    </location>
</feature>
<dbReference type="Pfam" id="PF00753">
    <property type="entry name" value="Lactamase_B"/>
    <property type="match status" value="1"/>
</dbReference>
<keyword evidence="2" id="KW-1003">Cell membrane</keyword>
<dbReference type="PANTHER" id="PTHR30619:SF1">
    <property type="entry name" value="RECOMBINATION PROTEIN 2"/>
    <property type="match status" value="1"/>
</dbReference>
<reference evidence="8" key="1">
    <citation type="submission" date="2020-08" db="EMBL/GenBank/DDBJ databases">
        <title>Genome public.</title>
        <authorList>
            <person name="Liu C."/>
            <person name="Sun Q."/>
        </authorList>
    </citation>
    <scope>NUCLEOTIDE SEQUENCE</scope>
    <source>
        <strain evidence="8">NSJ-32</strain>
    </source>
</reference>
<evidence type="ECO:0000256" key="5">
    <source>
        <dbReference type="ARBA" id="ARBA00023136"/>
    </source>
</evidence>
<evidence type="ECO:0000256" key="3">
    <source>
        <dbReference type="ARBA" id="ARBA00022692"/>
    </source>
</evidence>
<sequence>MKPTRPLAWLTVVFSVTLVATLFLDRQAPALWRGLVLSAGAVILAGGRALWKKSGFPNPFPILLALAILTGYLEGVRALSPIDPESLPDGGQVEMEGVVLSAQPASSGKMKLTLAPAYVVLRESQEKRRTKSKIIAWVSDNAEITSGTRVALRGTLYEIQLPGTPGEFNAYLYYKTRGIAYTCQAAVTRYQETDKLTLRGCMDRLRERLARRINGLLPEKEAGIVNAMIFGEESHMDPEVKRLYQNVGIAHILAISGLHVHILYYALYAILSKGVSKRTATGLCLSILWGYCIFTGAAISTLRAVLMITVDISASILFRPKDPINALCLAALLILLYQPLYILDPGFQLSFSAVAGLMATPALFDRLYWVPKRIRKGIQGSFGVTLATAPVTLYHFYKLSPYSALANLFVVPTMNLVVIGSIVGCLVSGISEFAAEVLLGSVYWILRSYEWLCQCILKLPFSVWRPGRPAMGKLLIYSCILAAGVVYYTKRPSTRQRYRCAMAATVTSGILFLSLWRNNATVAAFLDVGQGDCFILQQGDSVYVVDGGPNYDSVMKPYLQSRGIRTIEGMFLSHPDFDHLESLLALARDPDFSVNALYLADVAVQDTEARKELEMAVAAQDGRIQRISAGDQLNAGSLTVDCLWPTAEVGGTDINGSSLVLRLQFHRWSLLLTGDMDLAAEEAVVDGLSPCTVLKIAHHGSRTASGYEFLKTTAPSLAVISCERGNRYGHPHAEVLQRLDALEIPWRVTEDTGSILITLKKGCVQYREYRKDLECIWRE</sequence>
<feature type="transmembrane region" description="Helical" evidence="6">
    <location>
        <begin position="7"/>
        <end position="24"/>
    </location>
</feature>
<feature type="domain" description="Metallo-beta-lactamase" evidence="7">
    <location>
        <begin position="530"/>
        <end position="724"/>
    </location>
</feature>
<dbReference type="InterPro" id="IPR004797">
    <property type="entry name" value="Competence_ComEC/Rec2"/>
</dbReference>
<evidence type="ECO:0000313" key="9">
    <source>
        <dbReference type="Proteomes" id="UP000657006"/>
    </source>
</evidence>
<feature type="transmembrane region" description="Helical" evidence="6">
    <location>
        <begin position="409"/>
        <end position="430"/>
    </location>
</feature>